<evidence type="ECO:0000259" key="7">
    <source>
        <dbReference type="Pfam" id="PF08281"/>
    </source>
</evidence>
<dbReference type="EMBL" id="JACXZS010000003">
    <property type="protein sequence ID" value="MBD3941253.1"/>
    <property type="molecule type" value="Genomic_DNA"/>
</dbReference>
<dbReference type="Gene3D" id="3.10.450.50">
    <property type="match status" value="1"/>
</dbReference>
<comment type="caution">
    <text evidence="9">The sequence shown here is derived from an EMBL/GenBank/DDBJ whole genome shotgun (WGS) entry which is preliminary data.</text>
</comment>
<dbReference type="SUPFAM" id="SSF54427">
    <property type="entry name" value="NTF2-like"/>
    <property type="match status" value="1"/>
</dbReference>
<dbReference type="Gene3D" id="1.10.10.10">
    <property type="entry name" value="Winged helix-like DNA-binding domain superfamily/Winged helix DNA-binding domain"/>
    <property type="match status" value="1"/>
</dbReference>
<feature type="domain" description="RNA polymerase sigma factor 70 region 4 type 2" evidence="7">
    <location>
        <begin position="114"/>
        <end position="165"/>
    </location>
</feature>
<comment type="subunit">
    <text evidence="2">Interacts transiently with the RNA polymerase catalytic core formed by RpoA, RpoB, RpoC and RpoZ (2 alpha, 1 beta, 1 beta' and 1 omega subunit) to form the RNA polymerase holoenzyme that can initiate transcription.</text>
</comment>
<evidence type="ECO:0000256" key="5">
    <source>
        <dbReference type="ARBA" id="ARBA00023163"/>
    </source>
</evidence>
<keyword evidence="4" id="KW-0731">Sigma factor</keyword>
<dbReference type="InterPro" id="IPR013249">
    <property type="entry name" value="RNA_pol_sigma70_r4_t2"/>
</dbReference>
<evidence type="ECO:0000313" key="9">
    <source>
        <dbReference type="EMBL" id="MBD3941253.1"/>
    </source>
</evidence>
<dbReference type="InterPro" id="IPR036388">
    <property type="entry name" value="WH-like_DNA-bd_sf"/>
</dbReference>
<accession>A0ABR8NKQ2</accession>
<evidence type="ECO:0000256" key="2">
    <source>
        <dbReference type="ARBA" id="ARBA00011344"/>
    </source>
</evidence>
<evidence type="ECO:0000256" key="1">
    <source>
        <dbReference type="ARBA" id="ARBA00010641"/>
    </source>
</evidence>
<evidence type="ECO:0000259" key="6">
    <source>
        <dbReference type="Pfam" id="PF04542"/>
    </source>
</evidence>
<dbReference type="PANTHER" id="PTHR30173">
    <property type="entry name" value="SIGMA 19 FACTOR"/>
    <property type="match status" value="1"/>
</dbReference>
<dbReference type="NCBIfam" id="TIGR02937">
    <property type="entry name" value="sigma70-ECF"/>
    <property type="match status" value="1"/>
</dbReference>
<dbReference type="SUPFAM" id="SSF88946">
    <property type="entry name" value="Sigma2 domain of RNA polymerase sigma factors"/>
    <property type="match status" value="1"/>
</dbReference>
<gene>
    <name evidence="9" type="ORF">IF188_06015</name>
</gene>
<name>A0ABR8NKQ2_9MICO</name>
<dbReference type="InterPro" id="IPR032710">
    <property type="entry name" value="NTF2-like_dom_sf"/>
</dbReference>
<evidence type="ECO:0000313" key="10">
    <source>
        <dbReference type="Proteomes" id="UP000598426"/>
    </source>
</evidence>
<sequence>MAAVDTGAVSVFEAETAAARHELLVHCYRMLGSPDDAEDAVQETLERAWRAWDGFQHRSSVRTWLYRIATHVCLDRLRTRPAQATVGLDGIPESTHATAVVLPFPGGGDDLRLAFVVALQDLPATQRAVQLLRDVLRFSAIETAEALDTTVAAVKSALQRARARIARTAPRAEAVTEPTDAASRRALDTYVDAFTSGDVARLVDLLREDAVLELQPEGGVYEGKIACAAVLRSASGQGAWHMRPVVANGQPAAVVHRDGDAFGVAVLDVGPDGIARITVFADPSLVTRFGIQSARPGGGQPPAE</sequence>
<dbReference type="PANTHER" id="PTHR30173:SF36">
    <property type="entry name" value="ECF RNA POLYMERASE SIGMA FACTOR SIGJ"/>
    <property type="match status" value="1"/>
</dbReference>
<dbReference type="InterPro" id="IPR007627">
    <property type="entry name" value="RNA_pol_sigma70_r2"/>
</dbReference>
<dbReference type="Pfam" id="PF04542">
    <property type="entry name" value="Sigma70_r2"/>
    <property type="match status" value="1"/>
</dbReference>
<organism evidence="9 10">
    <name type="scientific">Microbacterium helvum</name>
    <dbReference type="NCBI Taxonomy" id="2773713"/>
    <lineage>
        <taxon>Bacteria</taxon>
        <taxon>Bacillati</taxon>
        <taxon>Actinomycetota</taxon>
        <taxon>Actinomycetes</taxon>
        <taxon>Micrococcales</taxon>
        <taxon>Microbacteriaceae</taxon>
        <taxon>Microbacterium</taxon>
    </lineage>
</organism>
<protein>
    <submittedName>
        <fullName evidence="9">Sigma-70 family RNA polymerase sigma factor</fullName>
    </submittedName>
</protein>
<dbReference type="InterPro" id="IPR013324">
    <property type="entry name" value="RNA_pol_sigma_r3/r4-like"/>
</dbReference>
<proteinExistence type="inferred from homology"/>
<comment type="similarity">
    <text evidence="1">Belongs to the sigma-70 factor family. ECF subfamily.</text>
</comment>
<dbReference type="SUPFAM" id="SSF88659">
    <property type="entry name" value="Sigma3 and sigma4 domains of RNA polymerase sigma factors"/>
    <property type="match status" value="1"/>
</dbReference>
<evidence type="ECO:0000259" key="8">
    <source>
        <dbReference type="Pfam" id="PF12680"/>
    </source>
</evidence>
<feature type="domain" description="SnoaL-like" evidence="8">
    <location>
        <begin position="189"/>
        <end position="257"/>
    </location>
</feature>
<dbReference type="InterPro" id="IPR037401">
    <property type="entry name" value="SnoaL-like"/>
</dbReference>
<dbReference type="InterPro" id="IPR013325">
    <property type="entry name" value="RNA_pol_sigma_r2"/>
</dbReference>
<dbReference type="Pfam" id="PF12680">
    <property type="entry name" value="SnoaL_2"/>
    <property type="match status" value="1"/>
</dbReference>
<evidence type="ECO:0000256" key="4">
    <source>
        <dbReference type="ARBA" id="ARBA00023082"/>
    </source>
</evidence>
<evidence type="ECO:0000256" key="3">
    <source>
        <dbReference type="ARBA" id="ARBA00023015"/>
    </source>
</evidence>
<feature type="domain" description="RNA polymerase sigma-70 region 2" evidence="6">
    <location>
        <begin position="25"/>
        <end position="80"/>
    </location>
</feature>
<keyword evidence="10" id="KW-1185">Reference proteome</keyword>
<keyword evidence="3" id="KW-0805">Transcription regulation</keyword>
<dbReference type="InterPro" id="IPR014284">
    <property type="entry name" value="RNA_pol_sigma-70_dom"/>
</dbReference>
<keyword evidence="5" id="KW-0804">Transcription</keyword>
<dbReference type="InterPro" id="IPR052704">
    <property type="entry name" value="ECF_Sigma-70_Domain"/>
</dbReference>
<reference evidence="9 10" key="1">
    <citation type="submission" date="2020-09" db="EMBL/GenBank/DDBJ databases">
        <title>Isolation and identification of active actinomycetes.</title>
        <authorList>
            <person name="Li X."/>
        </authorList>
    </citation>
    <scope>NUCLEOTIDE SEQUENCE [LARGE SCALE GENOMIC DNA]</scope>
    <source>
        <strain evidence="9 10">NEAU-LLC</strain>
    </source>
</reference>
<dbReference type="Proteomes" id="UP000598426">
    <property type="component" value="Unassembled WGS sequence"/>
</dbReference>
<dbReference type="Gene3D" id="1.10.1740.10">
    <property type="match status" value="1"/>
</dbReference>
<dbReference type="Pfam" id="PF08281">
    <property type="entry name" value="Sigma70_r4_2"/>
    <property type="match status" value="1"/>
</dbReference>